<dbReference type="OrthoDB" id="142078at2"/>
<dbReference type="InterPro" id="IPR016064">
    <property type="entry name" value="NAD/diacylglycerol_kinase_sf"/>
</dbReference>
<gene>
    <name evidence="14" type="ORF">FB460_2553</name>
</gene>
<dbReference type="InterPro" id="IPR017438">
    <property type="entry name" value="ATP-NAD_kinase_N"/>
</dbReference>
<evidence type="ECO:0000256" key="12">
    <source>
        <dbReference type="ARBA" id="ARBA00023264"/>
    </source>
</evidence>
<name>A0A542Z7R9_9ACTN</name>
<keyword evidence="7 14" id="KW-0418">Kinase</keyword>
<dbReference type="PANTHER" id="PTHR12358">
    <property type="entry name" value="SPHINGOSINE KINASE"/>
    <property type="match status" value="1"/>
</dbReference>
<evidence type="ECO:0000313" key="14">
    <source>
        <dbReference type="EMBL" id="TQL56250.1"/>
    </source>
</evidence>
<evidence type="ECO:0000256" key="9">
    <source>
        <dbReference type="ARBA" id="ARBA00022842"/>
    </source>
</evidence>
<dbReference type="InterPro" id="IPR001206">
    <property type="entry name" value="Diacylglycerol_kinase_cat_dom"/>
</dbReference>
<dbReference type="Pfam" id="PF19279">
    <property type="entry name" value="YegS_C"/>
    <property type="match status" value="1"/>
</dbReference>
<dbReference type="GO" id="GO:0005524">
    <property type="term" value="F:ATP binding"/>
    <property type="evidence" value="ECO:0007669"/>
    <property type="project" value="UniProtKB-KW"/>
</dbReference>
<comment type="cofactor">
    <cofactor evidence="1">
        <name>Mg(2+)</name>
        <dbReference type="ChEBI" id="CHEBI:18420"/>
    </cofactor>
</comment>
<dbReference type="InterPro" id="IPR045540">
    <property type="entry name" value="YegS/DAGK_C"/>
</dbReference>
<dbReference type="InterPro" id="IPR050187">
    <property type="entry name" value="Lipid_Phosphate_FormReg"/>
</dbReference>
<dbReference type="AlphaFoldDB" id="A0A542Z7R9"/>
<evidence type="ECO:0000256" key="8">
    <source>
        <dbReference type="ARBA" id="ARBA00022840"/>
    </source>
</evidence>
<sequence length="307" mass="33295">MSGLERLTLVSNPYAGKGKGGRVLPEVVRRLTRQLPGTQLDIHETRTFAEARRQIRYAVERAADAPELEALMVMGGDGMMTLGVDACAGTDVPLGMIPAGTGNDMSRGFGLHGVDPLFALRRVIAGHTRHVDALRVRGDLSDGESERHVGTIVATGFDADVNRRANEMTLPIGNLRYLASVGTEIRHFRPMEYRLTIDGQVRELEAILVSVGNTKYFGGGIKICPDADPTDGLLDVTIVHPVPRAVLVAMFPSILPGWFIHLPVVETFRARSVRVEGPEVIAMGDGELLGHGPIDIDVRPRALRIFG</sequence>
<evidence type="ECO:0000256" key="6">
    <source>
        <dbReference type="ARBA" id="ARBA00022741"/>
    </source>
</evidence>
<dbReference type="InterPro" id="IPR005218">
    <property type="entry name" value="Diacylglycerol/lipid_kinase"/>
</dbReference>
<comment type="caution">
    <text evidence="14">The sequence shown here is derived from an EMBL/GenBank/DDBJ whole genome shotgun (WGS) entry which is preliminary data.</text>
</comment>
<dbReference type="NCBIfam" id="TIGR00147">
    <property type="entry name" value="YegS/Rv2252/BmrU family lipid kinase"/>
    <property type="match status" value="1"/>
</dbReference>
<dbReference type="GO" id="GO:0004143">
    <property type="term" value="F:ATP-dependent diacylglycerol kinase activity"/>
    <property type="evidence" value="ECO:0007669"/>
    <property type="project" value="TreeGrafter"/>
</dbReference>
<evidence type="ECO:0000256" key="11">
    <source>
        <dbReference type="ARBA" id="ARBA00023209"/>
    </source>
</evidence>
<evidence type="ECO:0000256" key="7">
    <source>
        <dbReference type="ARBA" id="ARBA00022777"/>
    </source>
</evidence>
<dbReference type="RefSeq" id="WP_142094563.1">
    <property type="nucleotide sequence ID" value="NZ_BAAAMD010000003.1"/>
</dbReference>
<keyword evidence="12" id="KW-1208">Phospholipid metabolism</keyword>
<dbReference type="SUPFAM" id="SSF111331">
    <property type="entry name" value="NAD kinase/diacylglycerol kinase-like"/>
    <property type="match status" value="1"/>
</dbReference>
<proteinExistence type="inferred from homology"/>
<dbReference type="SMART" id="SM00046">
    <property type="entry name" value="DAGKc"/>
    <property type="match status" value="1"/>
</dbReference>
<keyword evidence="3" id="KW-0444">Lipid biosynthesis</keyword>
<dbReference type="PANTHER" id="PTHR12358:SF106">
    <property type="entry name" value="LIPID KINASE YEGS"/>
    <property type="match status" value="1"/>
</dbReference>
<keyword evidence="9" id="KW-0460">Magnesium</keyword>
<keyword evidence="15" id="KW-1185">Reference proteome</keyword>
<dbReference type="GO" id="GO:0046872">
    <property type="term" value="F:metal ion binding"/>
    <property type="evidence" value="ECO:0007669"/>
    <property type="project" value="UniProtKB-KW"/>
</dbReference>
<feature type="domain" description="DAGKc" evidence="13">
    <location>
        <begin position="2"/>
        <end position="140"/>
    </location>
</feature>
<keyword evidence="5" id="KW-0479">Metal-binding</keyword>
<evidence type="ECO:0000259" key="13">
    <source>
        <dbReference type="PROSITE" id="PS50146"/>
    </source>
</evidence>
<evidence type="ECO:0000256" key="5">
    <source>
        <dbReference type="ARBA" id="ARBA00022723"/>
    </source>
</evidence>
<keyword evidence="8" id="KW-0067">ATP-binding</keyword>
<evidence type="ECO:0000313" key="15">
    <source>
        <dbReference type="Proteomes" id="UP000316196"/>
    </source>
</evidence>
<evidence type="ECO:0000256" key="1">
    <source>
        <dbReference type="ARBA" id="ARBA00001946"/>
    </source>
</evidence>
<accession>A0A542Z7R9</accession>
<dbReference type="Gene3D" id="3.40.50.10330">
    <property type="entry name" value="Probable inorganic polyphosphate/atp-NAD kinase, domain 1"/>
    <property type="match status" value="1"/>
</dbReference>
<protein>
    <submittedName>
        <fullName evidence="14">Diacylglycerol kinase</fullName>
    </submittedName>
</protein>
<organism evidence="14 15">
    <name type="scientific">Propioniferax innocua</name>
    <dbReference type="NCBI Taxonomy" id="1753"/>
    <lineage>
        <taxon>Bacteria</taxon>
        <taxon>Bacillati</taxon>
        <taxon>Actinomycetota</taxon>
        <taxon>Actinomycetes</taxon>
        <taxon>Propionibacteriales</taxon>
        <taxon>Propionibacteriaceae</taxon>
        <taxon>Propioniferax</taxon>
    </lineage>
</organism>
<keyword evidence="11" id="KW-0594">Phospholipid biosynthesis</keyword>
<evidence type="ECO:0000256" key="3">
    <source>
        <dbReference type="ARBA" id="ARBA00022516"/>
    </source>
</evidence>
<dbReference type="Pfam" id="PF00781">
    <property type="entry name" value="DAGK_cat"/>
    <property type="match status" value="1"/>
</dbReference>
<dbReference type="GO" id="GO:0005886">
    <property type="term" value="C:plasma membrane"/>
    <property type="evidence" value="ECO:0007669"/>
    <property type="project" value="TreeGrafter"/>
</dbReference>
<reference evidence="14 15" key="1">
    <citation type="submission" date="2019-06" db="EMBL/GenBank/DDBJ databases">
        <title>Sequencing the genomes of 1000 actinobacteria strains.</title>
        <authorList>
            <person name="Klenk H.-P."/>
        </authorList>
    </citation>
    <scope>NUCLEOTIDE SEQUENCE [LARGE SCALE GENOMIC DNA]</scope>
    <source>
        <strain evidence="14 15">DSM 8251</strain>
    </source>
</reference>
<comment type="similarity">
    <text evidence="2">Belongs to the diacylglycerol/lipid kinase family.</text>
</comment>
<dbReference type="PROSITE" id="PS50146">
    <property type="entry name" value="DAGK"/>
    <property type="match status" value="1"/>
</dbReference>
<evidence type="ECO:0000256" key="2">
    <source>
        <dbReference type="ARBA" id="ARBA00005983"/>
    </source>
</evidence>
<dbReference type="Proteomes" id="UP000316196">
    <property type="component" value="Unassembled WGS sequence"/>
</dbReference>
<keyword evidence="4" id="KW-0808">Transferase</keyword>
<dbReference type="EMBL" id="VFOR01000005">
    <property type="protein sequence ID" value="TQL56250.1"/>
    <property type="molecule type" value="Genomic_DNA"/>
</dbReference>
<dbReference type="GO" id="GO:0008654">
    <property type="term" value="P:phospholipid biosynthetic process"/>
    <property type="evidence" value="ECO:0007669"/>
    <property type="project" value="UniProtKB-KW"/>
</dbReference>
<keyword evidence="6" id="KW-0547">Nucleotide-binding</keyword>
<dbReference type="Gene3D" id="2.60.200.40">
    <property type="match status" value="1"/>
</dbReference>
<evidence type="ECO:0000256" key="10">
    <source>
        <dbReference type="ARBA" id="ARBA00023098"/>
    </source>
</evidence>
<keyword evidence="10" id="KW-0443">Lipid metabolism</keyword>
<evidence type="ECO:0000256" key="4">
    <source>
        <dbReference type="ARBA" id="ARBA00022679"/>
    </source>
</evidence>